<evidence type="ECO:0000259" key="1">
    <source>
        <dbReference type="PROSITE" id="PS50943"/>
    </source>
</evidence>
<feature type="domain" description="HTH cro/C1-type" evidence="1">
    <location>
        <begin position="134"/>
        <end position="187"/>
    </location>
</feature>
<dbReference type="Proteomes" id="UP000295517">
    <property type="component" value="Chromosome"/>
</dbReference>
<dbReference type="Pfam" id="PF01381">
    <property type="entry name" value="HTH_3"/>
    <property type="match status" value="1"/>
</dbReference>
<dbReference type="InterPro" id="IPR001387">
    <property type="entry name" value="Cro/C1-type_HTH"/>
</dbReference>
<dbReference type="RefSeq" id="WP_135060911.1">
    <property type="nucleotide sequence ID" value="NZ_CP038254.1"/>
</dbReference>
<dbReference type="SMART" id="SM00530">
    <property type="entry name" value="HTH_XRE"/>
    <property type="match status" value="1"/>
</dbReference>
<dbReference type="EMBL" id="CP038254">
    <property type="protein sequence ID" value="QBR84727.1"/>
    <property type="molecule type" value="Genomic_DNA"/>
</dbReference>
<dbReference type="CDD" id="cd00093">
    <property type="entry name" value="HTH_XRE"/>
    <property type="match status" value="1"/>
</dbReference>
<dbReference type="AlphaFoldDB" id="A0AAX1EI71"/>
<dbReference type="GO" id="GO:0003677">
    <property type="term" value="F:DNA binding"/>
    <property type="evidence" value="ECO:0007669"/>
    <property type="project" value="InterPro"/>
</dbReference>
<dbReference type="SUPFAM" id="SSF47413">
    <property type="entry name" value="lambda repressor-like DNA-binding domains"/>
    <property type="match status" value="1"/>
</dbReference>
<proteinExistence type="predicted"/>
<dbReference type="PROSITE" id="PS50943">
    <property type="entry name" value="HTH_CROC1"/>
    <property type="match status" value="1"/>
</dbReference>
<name>A0AAX1EI71_9GAMM</name>
<dbReference type="InterPro" id="IPR010982">
    <property type="entry name" value="Lambda_DNA-bd_dom_sf"/>
</dbReference>
<sequence length="216" mass="24977">MQNDLELIPNELNIFHEGRKSRIFVGKLQYIKKSQQYELIYDKDYAYSESAIPLGPELSLFKLHHISEKDKLFPSFNDRIPSKDNPAYKDYCKAQGISPDESNPIILLGFIGKRGPSSFIFEPVYSSEFSAEDIKITRNKIGITQRDLAQALDINRATLARLETGKSHDFNTLKRIEIFFKFPEVALWQLKQTGGWLHSEVLAKLYNHFNDMKDKT</sequence>
<accession>A0AAX1EI71</accession>
<evidence type="ECO:0000313" key="2">
    <source>
        <dbReference type="EMBL" id="QBR84727.1"/>
    </source>
</evidence>
<gene>
    <name evidence="2" type="ORF">E3983_10360</name>
</gene>
<protein>
    <submittedName>
        <fullName evidence="2">XRE family transcriptional regulator</fullName>
    </submittedName>
</protein>
<dbReference type="Gene3D" id="1.10.260.40">
    <property type="entry name" value="lambda repressor-like DNA-binding domains"/>
    <property type="match status" value="1"/>
</dbReference>
<organism evidence="2 3">
    <name type="scientific">Legionella israelensis</name>
    <dbReference type="NCBI Taxonomy" id="454"/>
    <lineage>
        <taxon>Bacteria</taxon>
        <taxon>Pseudomonadati</taxon>
        <taxon>Pseudomonadota</taxon>
        <taxon>Gammaproteobacteria</taxon>
        <taxon>Legionellales</taxon>
        <taxon>Legionellaceae</taxon>
        <taxon>Legionella</taxon>
    </lineage>
</organism>
<reference evidence="2 3" key="1">
    <citation type="submission" date="2019-03" db="EMBL/GenBank/DDBJ databases">
        <title>Diverse conjugative elements silence natural transformation in Legionella species.</title>
        <authorList>
            <person name="Durieux I."/>
            <person name="Ginevra C."/>
            <person name="Attaiech L."/>
            <person name="Picq K."/>
            <person name="Juan P.A."/>
            <person name="Jarraud S."/>
            <person name="Charpentier X."/>
        </authorList>
    </citation>
    <scope>NUCLEOTIDE SEQUENCE [LARGE SCALE GENOMIC DNA]</scope>
    <source>
        <strain evidence="2 3">HL-0427-4011</strain>
    </source>
</reference>
<evidence type="ECO:0000313" key="3">
    <source>
        <dbReference type="Proteomes" id="UP000295517"/>
    </source>
</evidence>